<dbReference type="InterPro" id="IPR019092">
    <property type="entry name" value="SSO2081-like_dom"/>
</dbReference>
<sequence>MKRILVCMTGLSPQVVTETLYALVTRKDPFYPDEVWLASSVEGRDLAKKALLERESGHLWRLVRDFSLPLAPKNIHLTPLLGRDGKILPDIRTARDNEDAADGILNLVRKLTADPETTVHVSLSGGRKTMSFYAGYALSLFGRLQDRLSHVLVSPEFEFCPDFFYPARIPGEQRVQNRWGEWMDTFDATVTLAEIPFVHLRSSLPPDLLEGTVGFSESVRLAQKAFQSPELIIDLRQKRIRAGEKVIPLPPTQLAFLAWFARRVLSGLPPIACPKGGVGNEEYAREYLRVYQEIVGEMGGADRTRNNLVNGMEQEFFEQTASKLHEKLARVMGKGGSRPYRIEGTGTRHKTYALTLSSGQIRFGRVLSEGEER</sequence>
<dbReference type="KEGG" id="lfp:Y981_06600"/>
<dbReference type="Pfam" id="PF09623">
    <property type="entry name" value="Cas_NE0113"/>
    <property type="match status" value="1"/>
</dbReference>
<dbReference type="AlphaFoldDB" id="A0A059XZA6"/>
<evidence type="ECO:0000313" key="3">
    <source>
        <dbReference type="Proteomes" id="UP000027059"/>
    </source>
</evidence>
<evidence type="ECO:0000259" key="1">
    <source>
        <dbReference type="Pfam" id="PF09623"/>
    </source>
</evidence>
<dbReference type="InterPro" id="IPR013413">
    <property type="entry name" value="CRISPR-assoc_prot_NE0113"/>
</dbReference>
<dbReference type="CDD" id="cd09741">
    <property type="entry name" value="Csx1_III-U"/>
    <property type="match status" value="1"/>
</dbReference>
<evidence type="ECO:0000313" key="2">
    <source>
        <dbReference type="EMBL" id="AIA30552.1"/>
    </source>
</evidence>
<protein>
    <submittedName>
        <fullName evidence="2">CRISPR-associated protein</fullName>
    </submittedName>
</protein>
<dbReference type="HOGENOM" id="CLU_050851_0_0_0"/>
<dbReference type="OrthoDB" id="9805822at2"/>
<keyword evidence="3" id="KW-1185">Reference proteome</keyword>
<proteinExistence type="predicted"/>
<accession>A0A059XZA6</accession>
<feature type="domain" description="CRISPR system ring nuclease SSO2081-like" evidence="1">
    <location>
        <begin position="12"/>
        <end position="218"/>
    </location>
</feature>
<dbReference type="RefSeq" id="WP_014961084.1">
    <property type="nucleotide sequence ID" value="NZ_CP007243.1"/>
</dbReference>
<dbReference type="EMBL" id="CP007243">
    <property type="protein sequence ID" value="AIA30552.1"/>
    <property type="molecule type" value="Genomic_DNA"/>
</dbReference>
<dbReference type="NCBIfam" id="TIGR02584">
    <property type="entry name" value="cas_NE0113"/>
    <property type="match status" value="1"/>
</dbReference>
<reference evidence="2 3" key="2">
    <citation type="journal article" date="2015" name="Biomed. Res. Int.">
        <title>Effects of Arsenite Resistance on the Growth and Functional Gene Expression of Leptospirillum ferriphilum and Acidithiobacillus thiooxidans in Pure Culture and Coculture.</title>
        <authorList>
            <person name="Jiang H."/>
            <person name="Liang Y."/>
            <person name="Yin H."/>
            <person name="Xiao Y."/>
            <person name="Guo X."/>
            <person name="Xu Y."/>
            <person name="Hu Q."/>
            <person name="Liu H."/>
            <person name="Liu X."/>
        </authorList>
    </citation>
    <scope>NUCLEOTIDE SEQUENCE [LARGE SCALE GENOMIC DNA]</scope>
    <source>
        <strain evidence="2 3">YSK</strain>
    </source>
</reference>
<reference evidence="3" key="1">
    <citation type="submission" date="2014-02" db="EMBL/GenBank/DDBJ databases">
        <title>Complete genome sequence and comparative genomic analysis of the nitrogen-fixing bacterium Leptospirillum ferriphilum YSK.</title>
        <authorList>
            <person name="Guo X."/>
            <person name="Yin H."/>
            <person name="Liang Y."/>
            <person name="Hu Q."/>
            <person name="Ma L."/>
            <person name="Xiao Y."/>
            <person name="Zhang X."/>
            <person name="Qiu G."/>
            <person name="Liu X."/>
        </authorList>
    </citation>
    <scope>NUCLEOTIDE SEQUENCE [LARGE SCALE GENOMIC DNA]</scope>
    <source>
        <strain evidence="3">YSK</strain>
    </source>
</reference>
<name>A0A059XZA6_9BACT</name>
<gene>
    <name evidence="2" type="ORF">Y981_06600</name>
</gene>
<dbReference type="Proteomes" id="UP000027059">
    <property type="component" value="Chromosome"/>
</dbReference>
<organism evidence="2 3">
    <name type="scientific">Leptospirillum ferriphilum YSK</name>
    <dbReference type="NCBI Taxonomy" id="1441628"/>
    <lineage>
        <taxon>Bacteria</taxon>
        <taxon>Pseudomonadati</taxon>
        <taxon>Nitrospirota</taxon>
        <taxon>Nitrospiria</taxon>
        <taxon>Nitrospirales</taxon>
        <taxon>Nitrospiraceae</taxon>
        <taxon>Leptospirillum</taxon>
    </lineage>
</organism>